<evidence type="ECO:0000256" key="1">
    <source>
        <dbReference type="SAM" id="MobiDB-lite"/>
    </source>
</evidence>
<feature type="compositionally biased region" description="Basic and acidic residues" evidence="1">
    <location>
        <begin position="1"/>
        <end position="14"/>
    </location>
</feature>
<gene>
    <name evidence="2" type="ORF">AMORRO_LOCUS16093</name>
</gene>
<comment type="caution">
    <text evidence="2">The sequence shown here is derived from an EMBL/GenBank/DDBJ whole genome shotgun (WGS) entry which is preliminary data.</text>
</comment>
<keyword evidence="3" id="KW-1185">Reference proteome</keyword>
<evidence type="ECO:0000313" key="3">
    <source>
        <dbReference type="Proteomes" id="UP000789342"/>
    </source>
</evidence>
<reference evidence="2" key="1">
    <citation type="submission" date="2021-06" db="EMBL/GenBank/DDBJ databases">
        <authorList>
            <person name="Kallberg Y."/>
            <person name="Tangrot J."/>
            <person name="Rosling A."/>
        </authorList>
    </citation>
    <scope>NUCLEOTIDE SEQUENCE</scope>
    <source>
        <strain evidence="2">CL551</strain>
    </source>
</reference>
<feature type="region of interest" description="Disordered" evidence="1">
    <location>
        <begin position="1"/>
        <end position="41"/>
    </location>
</feature>
<feature type="non-terminal residue" evidence="2">
    <location>
        <position position="1"/>
    </location>
</feature>
<organism evidence="2 3">
    <name type="scientific">Acaulospora morrowiae</name>
    <dbReference type="NCBI Taxonomy" id="94023"/>
    <lineage>
        <taxon>Eukaryota</taxon>
        <taxon>Fungi</taxon>
        <taxon>Fungi incertae sedis</taxon>
        <taxon>Mucoromycota</taxon>
        <taxon>Glomeromycotina</taxon>
        <taxon>Glomeromycetes</taxon>
        <taxon>Diversisporales</taxon>
        <taxon>Acaulosporaceae</taxon>
        <taxon>Acaulospora</taxon>
    </lineage>
</organism>
<evidence type="ECO:0000313" key="2">
    <source>
        <dbReference type="EMBL" id="CAG8763447.1"/>
    </source>
</evidence>
<dbReference type="EMBL" id="CAJVPV010042144">
    <property type="protein sequence ID" value="CAG8763447.1"/>
    <property type="molecule type" value="Genomic_DNA"/>
</dbReference>
<proteinExistence type="predicted"/>
<accession>A0A9N9J402</accession>
<dbReference type="AlphaFoldDB" id="A0A9N9J402"/>
<sequence length="41" mass="4647">STSRTPPERRKRSEQVNGLPKSRSRSPRNAPPMVEEKEATV</sequence>
<dbReference type="Proteomes" id="UP000789342">
    <property type="component" value="Unassembled WGS sequence"/>
</dbReference>
<protein>
    <submittedName>
        <fullName evidence="2">10494_t:CDS:1</fullName>
    </submittedName>
</protein>
<name>A0A9N9J402_9GLOM</name>